<keyword evidence="12" id="KW-1185">Reference proteome</keyword>
<dbReference type="GO" id="GO:0015562">
    <property type="term" value="F:efflux transmembrane transporter activity"/>
    <property type="evidence" value="ECO:0007669"/>
    <property type="project" value="InterPro"/>
</dbReference>
<feature type="domain" description="SSD" evidence="10">
    <location>
        <begin position="348"/>
        <end position="477"/>
    </location>
</feature>
<dbReference type="SUPFAM" id="SSF82866">
    <property type="entry name" value="Multidrug efflux transporter AcrB transmembrane domain"/>
    <property type="match status" value="2"/>
</dbReference>
<evidence type="ECO:0000313" key="11">
    <source>
        <dbReference type="EMBL" id="OWK47356.1"/>
    </source>
</evidence>
<gene>
    <name evidence="11" type="ORF">FRUB_01055</name>
</gene>
<dbReference type="EMBL" id="NIDE01000001">
    <property type="protein sequence ID" value="OWK47356.1"/>
    <property type="molecule type" value="Genomic_DNA"/>
</dbReference>
<dbReference type="NCBIfam" id="TIGR00915">
    <property type="entry name" value="2A0602"/>
    <property type="match status" value="1"/>
</dbReference>
<dbReference type="InterPro" id="IPR000731">
    <property type="entry name" value="SSD"/>
</dbReference>
<dbReference type="PROSITE" id="PS50156">
    <property type="entry name" value="SSD"/>
    <property type="match status" value="1"/>
</dbReference>
<keyword evidence="4" id="KW-1003">Cell membrane</keyword>
<feature type="transmembrane region" description="Helical" evidence="9">
    <location>
        <begin position="1041"/>
        <end position="1063"/>
    </location>
</feature>
<evidence type="ECO:0000256" key="5">
    <source>
        <dbReference type="ARBA" id="ARBA00022519"/>
    </source>
</evidence>
<dbReference type="PRINTS" id="PR00702">
    <property type="entry name" value="ACRIFLAVINRP"/>
</dbReference>
<protein>
    <submittedName>
        <fullName evidence="11">RND efflux system, inner membrane transporter CmeB</fullName>
    </submittedName>
</protein>
<dbReference type="Gene3D" id="3.30.2090.10">
    <property type="entry name" value="Multidrug efflux transporter AcrB TolC docking domain, DN and DC subdomains"/>
    <property type="match status" value="2"/>
</dbReference>
<dbReference type="SUPFAM" id="SSF82693">
    <property type="entry name" value="Multidrug efflux transporter AcrB pore domain, PN1, PN2, PC1 and PC2 subdomains"/>
    <property type="match status" value="4"/>
</dbReference>
<keyword evidence="8 9" id="KW-0472">Membrane</keyword>
<dbReference type="FunFam" id="3.30.70.1430:FF:000001">
    <property type="entry name" value="Efflux pump membrane transporter"/>
    <property type="match status" value="1"/>
</dbReference>
<evidence type="ECO:0000313" key="12">
    <source>
        <dbReference type="Proteomes" id="UP000214646"/>
    </source>
</evidence>
<evidence type="ECO:0000256" key="8">
    <source>
        <dbReference type="ARBA" id="ARBA00023136"/>
    </source>
</evidence>
<evidence type="ECO:0000256" key="9">
    <source>
        <dbReference type="SAM" id="Phobius"/>
    </source>
</evidence>
<feature type="transmembrane region" description="Helical" evidence="9">
    <location>
        <begin position="376"/>
        <end position="399"/>
    </location>
</feature>
<feature type="transmembrane region" description="Helical" evidence="9">
    <location>
        <begin position="514"/>
        <end position="539"/>
    </location>
</feature>
<dbReference type="Proteomes" id="UP000214646">
    <property type="component" value="Unassembled WGS sequence"/>
</dbReference>
<dbReference type="Gene3D" id="3.30.70.1320">
    <property type="entry name" value="Multidrug efflux transporter AcrB pore domain like"/>
    <property type="match status" value="1"/>
</dbReference>
<dbReference type="GO" id="GO:0042910">
    <property type="term" value="F:xenobiotic transmembrane transporter activity"/>
    <property type="evidence" value="ECO:0007669"/>
    <property type="project" value="TreeGrafter"/>
</dbReference>
<evidence type="ECO:0000256" key="6">
    <source>
        <dbReference type="ARBA" id="ARBA00022692"/>
    </source>
</evidence>
<evidence type="ECO:0000259" key="10">
    <source>
        <dbReference type="PROSITE" id="PS50156"/>
    </source>
</evidence>
<evidence type="ECO:0000256" key="7">
    <source>
        <dbReference type="ARBA" id="ARBA00022989"/>
    </source>
</evidence>
<dbReference type="AlphaFoldDB" id="A0A225EBG1"/>
<comment type="similarity">
    <text evidence="2">Belongs to the resistance-nodulation-cell division (RND) (TC 2.A.6) family.</text>
</comment>
<keyword evidence="3" id="KW-0813">Transport</keyword>
<dbReference type="Gene3D" id="3.30.70.1430">
    <property type="entry name" value="Multidrug efflux transporter AcrB pore domain"/>
    <property type="match status" value="2"/>
</dbReference>
<name>A0A225EBG1_9BACT</name>
<dbReference type="PANTHER" id="PTHR32063:SF11">
    <property type="entry name" value="CATION OR DRUG EFFLUX SYSTEM PROTEIN"/>
    <property type="match status" value="1"/>
</dbReference>
<dbReference type="InterPro" id="IPR027463">
    <property type="entry name" value="AcrB_DN_DC_subdom"/>
</dbReference>
<comment type="subcellular location">
    <subcellularLocation>
        <location evidence="1">Cell inner membrane</location>
        <topology evidence="1">Multi-pass membrane protein</topology>
    </subcellularLocation>
</comment>
<keyword evidence="5" id="KW-0997">Cell inner membrane</keyword>
<evidence type="ECO:0000256" key="2">
    <source>
        <dbReference type="ARBA" id="ARBA00010942"/>
    </source>
</evidence>
<evidence type="ECO:0000256" key="1">
    <source>
        <dbReference type="ARBA" id="ARBA00004429"/>
    </source>
</evidence>
<feature type="transmembrane region" description="Helical" evidence="9">
    <location>
        <begin position="349"/>
        <end position="370"/>
    </location>
</feature>
<dbReference type="GO" id="GO:0009636">
    <property type="term" value="P:response to toxic substance"/>
    <property type="evidence" value="ECO:0007669"/>
    <property type="project" value="UniProtKB-ARBA"/>
</dbReference>
<dbReference type="Gene3D" id="1.20.1640.10">
    <property type="entry name" value="Multidrug efflux transporter AcrB transmembrane domain"/>
    <property type="match status" value="2"/>
</dbReference>
<keyword evidence="6 9" id="KW-0812">Transmembrane</keyword>
<evidence type="ECO:0000256" key="4">
    <source>
        <dbReference type="ARBA" id="ARBA00022475"/>
    </source>
</evidence>
<proteinExistence type="inferred from homology"/>
<reference evidence="12" key="1">
    <citation type="submission" date="2017-06" db="EMBL/GenBank/DDBJ databases">
        <title>Genome analysis of Fimbriiglobus ruber SP5, the first member of the order Planctomycetales with confirmed chitinolytic capability.</title>
        <authorList>
            <person name="Ravin N.V."/>
            <person name="Rakitin A.L."/>
            <person name="Ivanova A.A."/>
            <person name="Beletsky A.V."/>
            <person name="Kulichevskaya I.S."/>
            <person name="Mardanov A.V."/>
            <person name="Dedysh S.N."/>
        </authorList>
    </citation>
    <scope>NUCLEOTIDE SEQUENCE [LARGE SCALE GENOMIC DNA]</scope>
    <source>
        <strain evidence="12">SP5</strain>
    </source>
</reference>
<dbReference type="InterPro" id="IPR004764">
    <property type="entry name" value="MdtF-like"/>
</dbReference>
<dbReference type="GO" id="GO:0005886">
    <property type="term" value="C:plasma membrane"/>
    <property type="evidence" value="ECO:0007669"/>
    <property type="project" value="UniProtKB-SubCell"/>
</dbReference>
<feature type="transmembrane region" description="Helical" evidence="9">
    <location>
        <begin position="958"/>
        <end position="981"/>
    </location>
</feature>
<feature type="transmembrane region" description="Helical" evidence="9">
    <location>
        <begin position="888"/>
        <end position="908"/>
    </location>
</feature>
<dbReference type="PANTHER" id="PTHR32063">
    <property type="match status" value="1"/>
</dbReference>
<dbReference type="SUPFAM" id="SSF82714">
    <property type="entry name" value="Multidrug efflux transporter AcrB TolC docking domain, DN and DC subdomains"/>
    <property type="match status" value="2"/>
</dbReference>
<comment type="caution">
    <text evidence="11">The sequence shown here is derived from an EMBL/GenBank/DDBJ whole genome shotgun (WGS) entry which is preliminary data.</text>
</comment>
<dbReference type="Gene3D" id="3.30.70.1440">
    <property type="entry name" value="Multidrug efflux transporter AcrB pore domain"/>
    <property type="match status" value="1"/>
</dbReference>
<feature type="transmembrane region" description="Helical" evidence="9">
    <location>
        <begin position="420"/>
        <end position="446"/>
    </location>
</feature>
<feature type="transmembrane region" description="Helical" evidence="9">
    <location>
        <begin position="1009"/>
        <end position="1029"/>
    </location>
</feature>
<dbReference type="FunFam" id="1.20.1640.10:FF:000001">
    <property type="entry name" value="Efflux pump membrane transporter"/>
    <property type="match status" value="1"/>
</dbReference>
<accession>A0A225EBG1</accession>
<sequence>MITLAGALAAFNLPISQYPPVTPPTIQVDCNYPGASAKVVSETVAAPIEQRVNGVEGMLYMASQSTSDGSYTLTVTFEIGTNLNIAQVLVQNRLNLALPELPDVVRATGVTTRKRSSEILMTVALSSPSGAYDQLYLSNYALTHIKDELARIEGISDVIVFGQRDYSMLLWIDPEKLAARDLTALDVVNAVGAQNVQVSLGQLGSPTGHGGKTQIPLTFTGRLTDESEFENIIVKADSAGRLVRVRDVAVVELGAKSLDVSNQFDRKPTVGLAVFLLSDANALETADQIMAKMNELSKSFPTEVIYEIGYDTTPFMRESIKEVFKSLRDSIVLVALVVLVFLQTWRAAIIPLAAVPVAIVGTFGVMYAFGFGLNNLTLFGLVLAVGIVVDDAIVVVEAVQHQLEMGYQPREATLRAMDEVAGPVVAVGVVLTAVFVPCAFFSGIVGQFFRQFALTIAISTIISTFNSLTLSPALAAILLRPPHARQDLPTRVVNFFFGWFFRIFNWSFDVSGRGYVWLVGRTIRIPVLVVAIYGGLLVLTYQGYLRLPIGFIPQQDKGYLIASVQLPDAASAERCIDVMGQISKIALETPGVKHANSVAGNSFVLSAYGSNFGSMFIILDGFDERRNDTKLYADNIMAELRKRTGQQVFGAQVNIFGAPAVSGLGRAGGFKYMVEDRGDFGPRMLQGQTENLMEKGNQQPGLVGLFSVYRTNSPQLFVNVDPAACSAQGVNIQDVYGVMQASLGARYVNDFNRFGRTWQVNVQADQRFRVRIDDVGRLRVKNRSGQLVPISTLAEVKEVTGPLVLTRYNMYQAAAINGNIAPGVSSGDGQATLDALAKKELPNNMAGEWTELSFIEQRSRDTGSAVFGISVLVVFLILAALYESWALPLAVILVVPLCVSCSLFGVWVTRWDILPVSEFNLTLFGKTFNWVTSLGIANADQVLDINIARRTGVFKQDVNLFTQIGFVVLIGLACKNAILIVEYAKRQRDSGADRRTAILEACRLRLRPILMTSVAFILGVVPLLIATGAGAEMRAALGTAVFAGMLGVTLFGVFLTPVFFVIVDRITEGRLFKNEYVSRLSRVSLLVVRLGVLGPFVGSRMLATRAVNSVRRRPMDQ</sequence>
<dbReference type="Pfam" id="PF00873">
    <property type="entry name" value="ACR_tran"/>
    <property type="match status" value="2"/>
</dbReference>
<feature type="transmembrane region" description="Helical" evidence="9">
    <location>
        <begin position="452"/>
        <end position="479"/>
    </location>
</feature>
<feature type="transmembrane region" description="Helical" evidence="9">
    <location>
        <begin position="491"/>
        <end position="508"/>
    </location>
</feature>
<keyword evidence="7 9" id="KW-1133">Transmembrane helix</keyword>
<evidence type="ECO:0000256" key="3">
    <source>
        <dbReference type="ARBA" id="ARBA00022448"/>
    </source>
</evidence>
<feature type="transmembrane region" description="Helical" evidence="9">
    <location>
        <begin position="863"/>
        <end position="882"/>
    </location>
</feature>
<organism evidence="11 12">
    <name type="scientific">Fimbriiglobus ruber</name>
    <dbReference type="NCBI Taxonomy" id="1908690"/>
    <lineage>
        <taxon>Bacteria</taxon>
        <taxon>Pseudomonadati</taxon>
        <taxon>Planctomycetota</taxon>
        <taxon>Planctomycetia</taxon>
        <taxon>Gemmatales</taxon>
        <taxon>Gemmataceae</taxon>
        <taxon>Fimbriiglobus</taxon>
    </lineage>
</organism>
<dbReference type="InterPro" id="IPR001036">
    <property type="entry name" value="Acrflvin-R"/>
</dbReference>